<dbReference type="AlphaFoldDB" id="A0A4R5VRD1"/>
<sequence length="283" mass="31681">MFIYVNGEIVKKEEAVISPFDHGFLYGMGLFETFRVYNGHPFLLDTHIARLNEGLKVLNIEKQFTRAEVCNALRVLLDANGFINAYIRFNVSAGLGEVGLQVEPYREPNVLIFAKPLPDAGEMAEKKAILLQLKRNTPEGLTRLKSHHYMNNLLAKREIGSSTEVEGIFLTAEGSIAEGIVSNIFWKKGNTVYTPSIATGILNGITRQFILQSAKRLGMGVEEGLFQAEEVMGAEEIFVTNSIQEIVPIKEFEGHTMPGRSGLFVKKLHQIYRESCSLLWSIE</sequence>
<evidence type="ECO:0000256" key="7">
    <source>
        <dbReference type="ARBA" id="ARBA00035633"/>
    </source>
</evidence>
<comment type="cofactor">
    <cofactor evidence="1 11">
        <name>pyridoxal 5'-phosphate</name>
        <dbReference type="ChEBI" id="CHEBI:597326"/>
    </cofactor>
</comment>
<dbReference type="CDD" id="cd01559">
    <property type="entry name" value="ADCL_like"/>
    <property type="match status" value="1"/>
</dbReference>
<dbReference type="RefSeq" id="WP_133335502.1">
    <property type="nucleotide sequence ID" value="NZ_SMYO01000006.1"/>
</dbReference>
<evidence type="ECO:0000256" key="3">
    <source>
        <dbReference type="ARBA" id="ARBA00011738"/>
    </source>
</evidence>
<dbReference type="Pfam" id="PF01063">
    <property type="entry name" value="Aminotran_4"/>
    <property type="match status" value="1"/>
</dbReference>
<evidence type="ECO:0000256" key="1">
    <source>
        <dbReference type="ARBA" id="ARBA00001933"/>
    </source>
</evidence>
<dbReference type="InterPro" id="IPR018300">
    <property type="entry name" value="Aminotrans_IV_CS"/>
</dbReference>
<protein>
    <recommendedName>
        <fullName evidence="8">aminodeoxychorismate lyase</fullName>
        <ecNumber evidence="8">4.1.3.38</ecNumber>
    </recommendedName>
</protein>
<dbReference type="InterPro" id="IPR050571">
    <property type="entry name" value="Class-IV_PLP-Dep_Aminotrnsfr"/>
</dbReference>
<comment type="caution">
    <text evidence="12">The sequence shown here is derived from an EMBL/GenBank/DDBJ whole genome shotgun (WGS) entry which is preliminary data.</text>
</comment>
<evidence type="ECO:0000256" key="11">
    <source>
        <dbReference type="RuleBase" id="RU004516"/>
    </source>
</evidence>
<dbReference type="PANTHER" id="PTHR42743">
    <property type="entry name" value="AMINO-ACID AMINOTRANSFERASE"/>
    <property type="match status" value="1"/>
</dbReference>
<evidence type="ECO:0000256" key="2">
    <source>
        <dbReference type="ARBA" id="ARBA00009320"/>
    </source>
</evidence>
<dbReference type="Gene3D" id="3.20.10.10">
    <property type="entry name" value="D-amino Acid Aminotransferase, subunit A, domain 2"/>
    <property type="match status" value="1"/>
</dbReference>
<keyword evidence="5" id="KW-0289">Folate biosynthesis</keyword>
<reference evidence="12 13" key="1">
    <citation type="submission" date="2019-03" db="EMBL/GenBank/DDBJ databases">
        <title>Bacillus niacini sp. nov. a Nicotinate-Metabolizing Mesophile Isolated from Soil.</title>
        <authorList>
            <person name="Zhang G."/>
        </authorList>
    </citation>
    <scope>NUCLEOTIDE SEQUENCE [LARGE SCALE GENOMIC DNA]</scope>
    <source>
        <strain evidence="12 13">WN066</strain>
    </source>
</reference>
<dbReference type="EMBL" id="SMYO01000006">
    <property type="protein sequence ID" value="TDK61054.1"/>
    <property type="molecule type" value="Genomic_DNA"/>
</dbReference>
<dbReference type="GO" id="GO:0008696">
    <property type="term" value="F:4-amino-4-deoxychorismate lyase activity"/>
    <property type="evidence" value="ECO:0007669"/>
    <property type="project" value="UniProtKB-EC"/>
</dbReference>
<evidence type="ECO:0000256" key="9">
    <source>
        <dbReference type="ARBA" id="ARBA00049529"/>
    </source>
</evidence>
<dbReference type="InterPro" id="IPR017824">
    <property type="entry name" value="Aminodeoxychorismate_lyase_IV"/>
</dbReference>
<evidence type="ECO:0000256" key="4">
    <source>
        <dbReference type="ARBA" id="ARBA00022898"/>
    </source>
</evidence>
<dbReference type="Proteomes" id="UP000295132">
    <property type="component" value="Unassembled WGS sequence"/>
</dbReference>
<evidence type="ECO:0000256" key="8">
    <source>
        <dbReference type="ARBA" id="ARBA00035676"/>
    </source>
</evidence>
<organism evidence="12 13">
    <name type="scientific">Bacillus salipaludis</name>
    <dbReference type="NCBI Taxonomy" id="2547811"/>
    <lineage>
        <taxon>Bacteria</taxon>
        <taxon>Bacillati</taxon>
        <taxon>Bacillota</taxon>
        <taxon>Bacilli</taxon>
        <taxon>Bacillales</taxon>
        <taxon>Bacillaceae</taxon>
        <taxon>Bacillus</taxon>
    </lineage>
</organism>
<dbReference type="PANTHER" id="PTHR42743:SF11">
    <property type="entry name" value="AMINODEOXYCHORISMATE LYASE"/>
    <property type="match status" value="1"/>
</dbReference>
<keyword evidence="4 11" id="KW-0663">Pyridoxal phosphate</keyword>
<comment type="pathway">
    <text evidence="7">Cofactor biosynthesis; tetrahydrofolate biosynthesis; 4-aminobenzoate from chorismate: step 2/2.</text>
</comment>
<dbReference type="GO" id="GO:0008652">
    <property type="term" value="P:amino acid biosynthetic process"/>
    <property type="evidence" value="ECO:0007669"/>
    <property type="project" value="UniProtKB-ARBA"/>
</dbReference>
<dbReference type="InterPro" id="IPR043132">
    <property type="entry name" value="BCAT-like_C"/>
</dbReference>
<comment type="similarity">
    <text evidence="2 10">Belongs to the class-IV pyridoxal-phosphate-dependent aminotransferase family.</text>
</comment>
<gene>
    <name evidence="12" type="primary">pabC</name>
    <name evidence="12" type="ORF">E2K98_15220</name>
</gene>
<dbReference type="GO" id="GO:0030170">
    <property type="term" value="F:pyridoxal phosphate binding"/>
    <property type="evidence" value="ECO:0007669"/>
    <property type="project" value="InterPro"/>
</dbReference>
<comment type="subunit">
    <text evidence="3">Homodimer.</text>
</comment>
<dbReference type="FunFam" id="3.20.10.10:FF:000002">
    <property type="entry name" value="D-alanine aminotransferase"/>
    <property type="match status" value="1"/>
</dbReference>
<evidence type="ECO:0000256" key="5">
    <source>
        <dbReference type="ARBA" id="ARBA00022909"/>
    </source>
</evidence>
<keyword evidence="6 12" id="KW-0456">Lyase</keyword>
<dbReference type="GO" id="GO:0005829">
    <property type="term" value="C:cytosol"/>
    <property type="evidence" value="ECO:0007669"/>
    <property type="project" value="TreeGrafter"/>
</dbReference>
<dbReference type="InterPro" id="IPR043131">
    <property type="entry name" value="BCAT-like_N"/>
</dbReference>
<dbReference type="Gene3D" id="3.30.470.10">
    <property type="match status" value="1"/>
</dbReference>
<dbReference type="SUPFAM" id="SSF56752">
    <property type="entry name" value="D-aminoacid aminotransferase-like PLP-dependent enzymes"/>
    <property type="match status" value="1"/>
</dbReference>
<proteinExistence type="inferred from homology"/>
<dbReference type="NCBIfam" id="NF005800">
    <property type="entry name" value="PRK07650.1"/>
    <property type="match status" value="1"/>
</dbReference>
<dbReference type="GO" id="GO:0046656">
    <property type="term" value="P:folic acid biosynthetic process"/>
    <property type="evidence" value="ECO:0007669"/>
    <property type="project" value="UniProtKB-KW"/>
</dbReference>
<dbReference type="InterPro" id="IPR001544">
    <property type="entry name" value="Aminotrans_IV"/>
</dbReference>
<accession>A0A4R5VRD1</accession>
<evidence type="ECO:0000256" key="6">
    <source>
        <dbReference type="ARBA" id="ARBA00023239"/>
    </source>
</evidence>
<comment type="catalytic activity">
    <reaction evidence="9">
        <text>4-amino-4-deoxychorismate = 4-aminobenzoate + pyruvate + H(+)</text>
        <dbReference type="Rhea" id="RHEA:16201"/>
        <dbReference type="ChEBI" id="CHEBI:15361"/>
        <dbReference type="ChEBI" id="CHEBI:15378"/>
        <dbReference type="ChEBI" id="CHEBI:17836"/>
        <dbReference type="ChEBI" id="CHEBI:58406"/>
        <dbReference type="EC" id="4.1.3.38"/>
    </reaction>
</comment>
<dbReference type="EC" id="4.1.3.38" evidence="8"/>
<evidence type="ECO:0000256" key="10">
    <source>
        <dbReference type="RuleBase" id="RU004106"/>
    </source>
</evidence>
<evidence type="ECO:0000313" key="12">
    <source>
        <dbReference type="EMBL" id="TDK61054.1"/>
    </source>
</evidence>
<name>A0A4R5VRD1_9BACI</name>
<dbReference type="InterPro" id="IPR036038">
    <property type="entry name" value="Aminotransferase-like"/>
</dbReference>
<evidence type="ECO:0000313" key="13">
    <source>
        <dbReference type="Proteomes" id="UP000295132"/>
    </source>
</evidence>
<dbReference type="PROSITE" id="PS00770">
    <property type="entry name" value="AA_TRANSFER_CLASS_4"/>
    <property type="match status" value="1"/>
</dbReference>